<dbReference type="PANTHER" id="PTHR19920:SF0">
    <property type="entry name" value="CYTOSOLIC IRON-SULFUR PROTEIN ASSEMBLY PROTEIN CIAO1-RELATED"/>
    <property type="match status" value="1"/>
</dbReference>
<dbReference type="Pfam" id="PF00400">
    <property type="entry name" value="WD40"/>
    <property type="match status" value="7"/>
</dbReference>
<keyword evidence="1 5" id="KW-0853">WD repeat</keyword>
<evidence type="ECO:0000313" key="6">
    <source>
        <dbReference type="EMBL" id="KAK7093125.1"/>
    </source>
</evidence>
<dbReference type="CDD" id="cd00200">
    <property type="entry name" value="WD40"/>
    <property type="match status" value="1"/>
</dbReference>
<dbReference type="PROSITE" id="PS50082">
    <property type="entry name" value="WD_REPEATS_2"/>
    <property type="match status" value="6"/>
</dbReference>
<dbReference type="PROSITE" id="PS00678">
    <property type="entry name" value="WD_REPEATS_1"/>
    <property type="match status" value="1"/>
</dbReference>
<gene>
    <name evidence="6" type="ORF">V1264_008773</name>
</gene>
<dbReference type="InterPro" id="IPR015943">
    <property type="entry name" value="WD40/YVTN_repeat-like_dom_sf"/>
</dbReference>
<sequence>MATLQEVCSLSAHDKRAWCVAWNPTGTLLASSGGDKLIKVWGKEGDNWVCKSILADAHTRTVRSLGWSPCGNYLASASFDATVAVWSKKGGEFECIATLEGHENEVKAVTWSCTGSLLATCSRDKSVWIWEVTDNEEFECASVLSVHSQDVKHVRWHPHKEVLASCSYDDTLRLFREDNDDWCCFSTLKSHASTVWSLTFDKTGSRIASCSDDKTVKIWQEYEPGNPEGVATKDNEATWKCVCTLGGYHQRTIYDIDWSHVNGDIVTAGGDDTIRVFREDGGSDKNQPSFSLVASVRNAHSQDVNSVMWNPAVEGLLASCSDDGVVKIWKVAEQV</sequence>
<dbReference type="Proteomes" id="UP001374579">
    <property type="component" value="Unassembled WGS sequence"/>
</dbReference>
<proteinExistence type="inferred from homology"/>
<comment type="caution">
    <text evidence="6">The sequence shown here is derived from an EMBL/GenBank/DDBJ whole genome shotgun (WGS) entry which is preliminary data.</text>
</comment>
<comment type="function">
    <text evidence="3">Key component of the cytosolic iron-sulfur protein assembly (CIA) complex, a multiprotein complex that mediates the incorporation of iron-sulfur cluster into extramitochondrial Fe/S proteins. As a CIA complex component, interacts specifically with CIAO2A or CIAO2B and MMS19 to assist different branches of iron-sulfur protein assembly, depending of its interactors. The complex CIAO1:CIAO2B:MMS19 binds to and facilitates the assembly of most cytosolic-nuclear Fe/S proteins. CIAO1:CIAO2A specifically matures ACO1 and stabilizes IREB2. Seems to specifically modulate the transactivation activity of WT1. As part of the mitotic spindle-associated MMXD complex it may play a role in chromosome segregation.</text>
</comment>
<evidence type="ECO:0000256" key="4">
    <source>
        <dbReference type="HAMAP-Rule" id="MF_03037"/>
    </source>
</evidence>
<dbReference type="PRINTS" id="PR00320">
    <property type="entry name" value="GPROTEINBRPT"/>
</dbReference>
<organism evidence="6 7">
    <name type="scientific">Littorina saxatilis</name>
    <dbReference type="NCBI Taxonomy" id="31220"/>
    <lineage>
        <taxon>Eukaryota</taxon>
        <taxon>Metazoa</taxon>
        <taxon>Spiralia</taxon>
        <taxon>Lophotrochozoa</taxon>
        <taxon>Mollusca</taxon>
        <taxon>Gastropoda</taxon>
        <taxon>Caenogastropoda</taxon>
        <taxon>Littorinimorpha</taxon>
        <taxon>Littorinoidea</taxon>
        <taxon>Littorinidae</taxon>
        <taxon>Littorina</taxon>
    </lineage>
</organism>
<dbReference type="HAMAP" id="MF_03037">
    <property type="entry name" value="ciao1"/>
    <property type="match status" value="1"/>
</dbReference>
<dbReference type="EMBL" id="JBAMIC010000021">
    <property type="protein sequence ID" value="KAK7093125.1"/>
    <property type="molecule type" value="Genomic_DNA"/>
</dbReference>
<keyword evidence="7" id="KW-1185">Reference proteome</keyword>
<accession>A0AAN9G402</accession>
<reference evidence="6 7" key="1">
    <citation type="submission" date="2024-02" db="EMBL/GenBank/DDBJ databases">
        <title>Chromosome-scale genome assembly of the rough periwinkle Littorina saxatilis.</title>
        <authorList>
            <person name="De Jode A."/>
            <person name="Faria R."/>
            <person name="Formenti G."/>
            <person name="Sims Y."/>
            <person name="Smith T.P."/>
            <person name="Tracey A."/>
            <person name="Wood J.M.D."/>
            <person name="Zagrodzka Z.B."/>
            <person name="Johannesson K."/>
            <person name="Butlin R.K."/>
            <person name="Leder E.H."/>
        </authorList>
    </citation>
    <scope>NUCLEOTIDE SEQUENCE [LARGE SCALE GENOMIC DNA]</scope>
    <source>
        <strain evidence="6">Snail1</strain>
        <tissue evidence="6">Muscle</tissue>
    </source>
</reference>
<dbReference type="PROSITE" id="PS50294">
    <property type="entry name" value="WD_REPEATS_REGION"/>
    <property type="match status" value="5"/>
</dbReference>
<feature type="repeat" description="WD" evidence="5">
    <location>
        <begin position="188"/>
        <end position="220"/>
    </location>
</feature>
<dbReference type="InterPro" id="IPR028608">
    <property type="entry name" value="CIAO1/Cia1"/>
</dbReference>
<protein>
    <recommendedName>
        <fullName evidence="4">Probable cytosolic iron-sulfur protein assembly protein CIAO1 homolog</fullName>
    </recommendedName>
</protein>
<dbReference type="FunFam" id="2.130.10.10:FF:000136">
    <property type="entry name" value="Probable cytosolic iron-sulfur protein assembly protein CIAO1"/>
    <property type="match status" value="1"/>
</dbReference>
<evidence type="ECO:0000256" key="5">
    <source>
        <dbReference type="PROSITE-ProRule" id="PRU00221"/>
    </source>
</evidence>
<dbReference type="GO" id="GO:0097361">
    <property type="term" value="C:cytosolic [4Fe-4S] assembly targeting complex"/>
    <property type="evidence" value="ECO:0007669"/>
    <property type="project" value="InterPro"/>
</dbReference>
<keyword evidence="2" id="KW-0677">Repeat</keyword>
<feature type="repeat" description="WD" evidence="5">
    <location>
        <begin position="99"/>
        <end position="140"/>
    </location>
</feature>
<feature type="repeat" description="WD" evidence="5">
    <location>
        <begin position="144"/>
        <end position="175"/>
    </location>
</feature>
<feature type="repeat" description="WD" evidence="5">
    <location>
        <begin position="297"/>
        <end position="335"/>
    </location>
</feature>
<name>A0AAN9G402_9CAEN</name>
<dbReference type="GO" id="GO:0016226">
    <property type="term" value="P:iron-sulfur cluster assembly"/>
    <property type="evidence" value="ECO:0007669"/>
    <property type="project" value="UniProtKB-UniRule"/>
</dbReference>
<dbReference type="Gene3D" id="2.130.10.10">
    <property type="entry name" value="YVTN repeat-like/Quinoprotein amine dehydrogenase"/>
    <property type="match status" value="1"/>
</dbReference>
<feature type="repeat" description="WD" evidence="5">
    <location>
        <begin position="55"/>
        <end position="87"/>
    </location>
</feature>
<evidence type="ECO:0000256" key="2">
    <source>
        <dbReference type="ARBA" id="ARBA00022737"/>
    </source>
</evidence>
<dbReference type="SMART" id="SM00320">
    <property type="entry name" value="WD40"/>
    <property type="match status" value="7"/>
</dbReference>
<dbReference type="AlphaFoldDB" id="A0AAN9G402"/>
<evidence type="ECO:0000313" key="7">
    <source>
        <dbReference type="Proteomes" id="UP001374579"/>
    </source>
</evidence>
<dbReference type="InterPro" id="IPR019775">
    <property type="entry name" value="WD40_repeat_CS"/>
</dbReference>
<dbReference type="InterPro" id="IPR036322">
    <property type="entry name" value="WD40_repeat_dom_sf"/>
</dbReference>
<dbReference type="InterPro" id="IPR020472">
    <property type="entry name" value="WD40_PAC1"/>
</dbReference>
<comment type="similarity">
    <text evidence="4">Belongs to the WD repeat CIA1 family.</text>
</comment>
<comment type="function">
    <text evidence="4">Essential component of the cytosolic iron-sulfur (Fe/S) protein assembly machinery. Required for the maturation of extramitochondrial Fe/S proteins.</text>
</comment>
<dbReference type="InterPro" id="IPR001680">
    <property type="entry name" value="WD40_rpt"/>
</dbReference>
<dbReference type="SUPFAM" id="SSF50978">
    <property type="entry name" value="WD40 repeat-like"/>
    <property type="match status" value="1"/>
</dbReference>
<evidence type="ECO:0000256" key="1">
    <source>
        <dbReference type="ARBA" id="ARBA00022574"/>
    </source>
</evidence>
<evidence type="ECO:0000256" key="3">
    <source>
        <dbReference type="ARBA" id="ARBA00060126"/>
    </source>
</evidence>
<dbReference type="PANTHER" id="PTHR19920">
    <property type="entry name" value="WD40 PROTEIN CIAO1"/>
    <property type="match status" value="1"/>
</dbReference>
<feature type="repeat" description="WD" evidence="5">
    <location>
        <begin position="10"/>
        <end position="41"/>
    </location>
</feature>